<comment type="similarity">
    <text evidence="3">Belongs to the AB hydrolase superfamily. Isoprenylcysteine methylesterase family.</text>
</comment>
<dbReference type="InterPro" id="IPR050300">
    <property type="entry name" value="GDXG_lipolytic_enzyme"/>
</dbReference>
<dbReference type="OMA" id="YNISEHF"/>
<evidence type="ECO:0000313" key="7">
    <source>
        <dbReference type="EMBL" id="KAH7280613.1"/>
    </source>
</evidence>
<keyword evidence="8" id="KW-1185">Reference proteome</keyword>
<dbReference type="Pfam" id="PF20434">
    <property type="entry name" value="BD-FAE"/>
    <property type="match status" value="1"/>
</dbReference>
<evidence type="ECO:0000256" key="2">
    <source>
        <dbReference type="ARBA" id="ARBA00022801"/>
    </source>
</evidence>
<dbReference type="EMBL" id="CM035441">
    <property type="protein sequence ID" value="KAH7280613.1"/>
    <property type="molecule type" value="Genomic_DNA"/>
</dbReference>
<reference evidence="7" key="1">
    <citation type="submission" date="2021-08" db="EMBL/GenBank/DDBJ databases">
        <title>WGS assembly of Ceratopteris richardii.</title>
        <authorList>
            <person name="Marchant D.B."/>
            <person name="Chen G."/>
            <person name="Jenkins J."/>
            <person name="Shu S."/>
            <person name="Leebens-Mack J."/>
            <person name="Grimwood J."/>
            <person name="Schmutz J."/>
            <person name="Soltis P."/>
            <person name="Soltis D."/>
            <person name="Chen Z.-H."/>
        </authorList>
    </citation>
    <scope>NUCLEOTIDE SEQUENCE</scope>
    <source>
        <strain evidence="7">Whitten #5841</strain>
        <tissue evidence="7">Leaf</tissue>
    </source>
</reference>
<dbReference type="Proteomes" id="UP000825935">
    <property type="component" value="Chromosome 36"/>
</dbReference>
<sequence>MALGLVRHAINGAVAHLAATQGTWPKAKLGAALSYLFIKELVGMVVLLPSFSRSIIIYIYLPSHCSTPEQSITITKSSRLHLRFLHNRLPWVRVLNAAAVRNIPYGEAKRNLLDVYLPEACLSEKNEPDCPVVMFVHGGAWASGSKELFAHLGAYLAHFGVVTVLVQYSLFPQVMAWEQVREVSQALTWVLDNVKFYAGDPGKVTLMGHSAGAHLCALVMWERFKALQQLQGRKAAAKRDSPISALSSAEICEDLDEQDVRQPSNFIGLAGVYDIVEHLKYEQKRGVDRMSSMTPAMGGENVLEAMSPVHLFHSFKSGITSINGNKSHKLGDSSVSDSVLGNVNNCGLLCVTPDIASEIEMHPEVFKDADVGEGEDDHVSARLQKSMMRHKDLPTCTLLCSRSDKIVRPDSSISFHDVLVEQLGHQSELIVFENLAHGDFVDLDGCTPDHLSLRRCIMQVVQP</sequence>
<dbReference type="OrthoDB" id="6495301at2759"/>
<dbReference type="GO" id="GO:0000139">
    <property type="term" value="C:Golgi membrane"/>
    <property type="evidence" value="ECO:0007669"/>
    <property type="project" value="UniProtKB-SubCell"/>
</dbReference>
<evidence type="ECO:0000256" key="1">
    <source>
        <dbReference type="ARBA" id="ARBA00004653"/>
    </source>
</evidence>
<evidence type="ECO:0000259" key="6">
    <source>
        <dbReference type="Pfam" id="PF20434"/>
    </source>
</evidence>
<dbReference type="SUPFAM" id="SSF53474">
    <property type="entry name" value="alpha/beta-Hydrolases"/>
    <property type="match status" value="1"/>
</dbReference>
<dbReference type="EC" id="3.1.1.n2" evidence="4"/>
<keyword evidence="2" id="KW-0378">Hydrolase</keyword>
<organism evidence="7 8">
    <name type="scientific">Ceratopteris richardii</name>
    <name type="common">Triangle waterfern</name>
    <dbReference type="NCBI Taxonomy" id="49495"/>
    <lineage>
        <taxon>Eukaryota</taxon>
        <taxon>Viridiplantae</taxon>
        <taxon>Streptophyta</taxon>
        <taxon>Embryophyta</taxon>
        <taxon>Tracheophyta</taxon>
        <taxon>Polypodiopsida</taxon>
        <taxon>Polypodiidae</taxon>
        <taxon>Polypodiales</taxon>
        <taxon>Pteridineae</taxon>
        <taxon>Pteridaceae</taxon>
        <taxon>Parkerioideae</taxon>
        <taxon>Ceratopteris</taxon>
    </lineage>
</organism>
<feature type="domain" description="BD-FAE-like" evidence="6">
    <location>
        <begin position="113"/>
        <end position="224"/>
    </location>
</feature>
<protein>
    <recommendedName>
        <fullName evidence="4">protein-S-isoprenylcysteine alpha-carbonyl methylesterase</fullName>
        <ecNumber evidence="4">3.1.1.n2</ecNumber>
    </recommendedName>
</protein>
<evidence type="ECO:0000256" key="3">
    <source>
        <dbReference type="ARBA" id="ARBA00038028"/>
    </source>
</evidence>
<dbReference type="AlphaFoldDB" id="A0A8T2QAS3"/>
<accession>A0A8T2QAS3</accession>
<comment type="catalytic activity">
    <reaction evidence="5">
        <text>[protein]-C-terminal S-[(2E,6E)-farnesyl]-L-cysteine methyl ester + H2O = [protein]-C-terminal S-[(2E,6E)-farnesyl]-L-cysteine + methanol + H(+)</text>
        <dbReference type="Rhea" id="RHEA:48520"/>
        <dbReference type="Rhea" id="RHEA-COMP:12125"/>
        <dbReference type="Rhea" id="RHEA-COMP:12126"/>
        <dbReference type="ChEBI" id="CHEBI:15377"/>
        <dbReference type="ChEBI" id="CHEBI:15378"/>
        <dbReference type="ChEBI" id="CHEBI:17790"/>
        <dbReference type="ChEBI" id="CHEBI:90510"/>
        <dbReference type="ChEBI" id="CHEBI:90511"/>
        <dbReference type="EC" id="3.1.1.n2"/>
    </reaction>
</comment>
<evidence type="ECO:0000313" key="8">
    <source>
        <dbReference type="Proteomes" id="UP000825935"/>
    </source>
</evidence>
<dbReference type="PANTHER" id="PTHR48081">
    <property type="entry name" value="AB HYDROLASE SUPERFAMILY PROTEIN C4A8.06C"/>
    <property type="match status" value="1"/>
</dbReference>
<gene>
    <name evidence="7" type="ORF">KP509_36G005800</name>
</gene>
<evidence type="ECO:0000256" key="4">
    <source>
        <dbReference type="ARBA" id="ARBA00038928"/>
    </source>
</evidence>
<evidence type="ECO:0000256" key="5">
    <source>
        <dbReference type="ARBA" id="ARBA00049507"/>
    </source>
</evidence>
<comment type="subcellular location">
    <subcellularLocation>
        <location evidence="1">Golgi apparatus membrane</location>
        <topology evidence="1">Multi-pass membrane protein</topology>
    </subcellularLocation>
</comment>
<comment type="caution">
    <text evidence="7">The sequence shown here is derived from an EMBL/GenBank/DDBJ whole genome shotgun (WGS) entry which is preliminary data.</text>
</comment>
<proteinExistence type="inferred from homology"/>
<name>A0A8T2QAS3_CERRI</name>
<dbReference type="InterPro" id="IPR049492">
    <property type="entry name" value="BD-FAE-like_dom"/>
</dbReference>
<dbReference type="InterPro" id="IPR029058">
    <property type="entry name" value="AB_hydrolase_fold"/>
</dbReference>
<dbReference type="GO" id="GO:0004061">
    <property type="term" value="F:arylformamidase activity"/>
    <property type="evidence" value="ECO:0007669"/>
    <property type="project" value="TreeGrafter"/>
</dbReference>
<dbReference type="PANTHER" id="PTHR48081:SF33">
    <property type="entry name" value="KYNURENINE FORMAMIDASE"/>
    <property type="match status" value="1"/>
</dbReference>
<dbReference type="Gene3D" id="3.40.50.1820">
    <property type="entry name" value="alpha/beta hydrolase"/>
    <property type="match status" value="1"/>
</dbReference>